<evidence type="ECO:0000256" key="2">
    <source>
        <dbReference type="ARBA" id="ARBA00022741"/>
    </source>
</evidence>
<dbReference type="PROSITE" id="PS00662">
    <property type="entry name" value="T2SP_E"/>
    <property type="match status" value="1"/>
</dbReference>
<feature type="domain" description="Bacterial type II secretion system protein E" evidence="4">
    <location>
        <begin position="344"/>
        <end position="358"/>
    </location>
</feature>
<keyword evidence="2" id="KW-0547">Nucleotide-binding</keyword>
<dbReference type="EMBL" id="ANOF01000135">
    <property type="protein sequence ID" value="EMI25182.1"/>
    <property type="molecule type" value="Genomic_DNA"/>
</dbReference>
<dbReference type="CDD" id="cd01129">
    <property type="entry name" value="PulE-GspE-like"/>
    <property type="match status" value="1"/>
</dbReference>
<dbReference type="Gene3D" id="3.30.300.160">
    <property type="entry name" value="Type II secretion system, protein E, N-terminal domain"/>
    <property type="match status" value="1"/>
</dbReference>
<dbReference type="InterPro" id="IPR027417">
    <property type="entry name" value="P-loop_NTPase"/>
</dbReference>
<evidence type="ECO:0000256" key="3">
    <source>
        <dbReference type="ARBA" id="ARBA00022840"/>
    </source>
</evidence>
<protein>
    <submittedName>
        <fullName evidence="5">General secretory pathway protein E</fullName>
    </submittedName>
</protein>
<dbReference type="GO" id="GO:0016887">
    <property type="term" value="F:ATP hydrolysis activity"/>
    <property type="evidence" value="ECO:0007669"/>
    <property type="project" value="TreeGrafter"/>
</dbReference>
<comment type="caution">
    <text evidence="5">The sequence shown here is derived from an EMBL/GenBank/DDBJ whole genome shotgun (WGS) entry which is preliminary data.</text>
</comment>
<name>M5SBY7_9BACT</name>
<dbReference type="Pfam" id="PF22341">
    <property type="entry name" value="GSPE_N1E"/>
    <property type="match status" value="1"/>
</dbReference>
<dbReference type="GO" id="GO:0005524">
    <property type="term" value="F:ATP binding"/>
    <property type="evidence" value="ECO:0007669"/>
    <property type="project" value="UniProtKB-KW"/>
</dbReference>
<organism evidence="5 6">
    <name type="scientific">Rhodopirellula europaea SH398</name>
    <dbReference type="NCBI Taxonomy" id="1263868"/>
    <lineage>
        <taxon>Bacteria</taxon>
        <taxon>Pseudomonadati</taxon>
        <taxon>Planctomycetota</taxon>
        <taxon>Planctomycetia</taxon>
        <taxon>Pirellulales</taxon>
        <taxon>Pirellulaceae</taxon>
        <taxon>Rhodopirellula</taxon>
    </lineage>
</organism>
<dbReference type="PATRIC" id="fig|1263868.3.peg.4588"/>
<dbReference type="Proteomes" id="UP000011996">
    <property type="component" value="Unassembled WGS sequence"/>
</dbReference>
<evidence type="ECO:0000259" key="4">
    <source>
        <dbReference type="PROSITE" id="PS00662"/>
    </source>
</evidence>
<gene>
    <name evidence="5" type="ORF">RESH_04229</name>
</gene>
<dbReference type="AlphaFoldDB" id="M5SBY7"/>
<dbReference type="SUPFAM" id="SSF160246">
    <property type="entry name" value="EspE N-terminal domain-like"/>
    <property type="match status" value="1"/>
</dbReference>
<evidence type="ECO:0000313" key="6">
    <source>
        <dbReference type="Proteomes" id="UP000011996"/>
    </source>
</evidence>
<sequence>MTQSIDRSEVGSVDCESEAARTADPFPARRWTPDQVFVRRFPIEFCRRHQALVATDDHGKFSLLHSGEAASRIVDNVGRLLGRSLPLTELAPEALKVLINQAYEARATELQSQSTDAVSLDELLNPASSQGRDDLLETDARGPVVQLVNSILLDAIQQRASDVHLQPFEDSMVVRMRIDGVLVEVRKIPKSTQDEVVSRLKVAGQMNIAEKRLPQDGRATVCVGDRVIDLRLASMPTSYGERVVVRLLDKSARMYSLSEIGMDAATLQRFSNVIHAEHGLVLVTGPTGSGKSTTLYGALTQLDTSTRNAVTLEDPIEYQLDGISQTQINTKKGMTFASGLRSVLRQDPDIIMLGEIRDEETAIMAVQSALTGHLVFSTLHTNDAASAVTRMLDLGIEPYLVSSSLLAVLAQRLVRRVCVQCHGRSSIQSQCDNCRGTGYHGREGIYELLVLDDEIRELIQKRAHASHIRDTAITKGMRLLRDSGLEKVEAGVTTSEEIQRVTMQTSM</sequence>
<dbReference type="GO" id="GO:0005886">
    <property type="term" value="C:plasma membrane"/>
    <property type="evidence" value="ECO:0007669"/>
    <property type="project" value="TreeGrafter"/>
</dbReference>
<dbReference type="Gene3D" id="3.30.450.90">
    <property type="match status" value="1"/>
</dbReference>
<dbReference type="InterPro" id="IPR054757">
    <property type="entry name" value="GSPE_N1E"/>
</dbReference>
<reference evidence="5 6" key="1">
    <citation type="journal article" date="2013" name="Mar. Genomics">
        <title>Expression of sulfatases in Rhodopirellula baltica and the diversity of sulfatases in the genus Rhodopirellula.</title>
        <authorList>
            <person name="Wegner C.E."/>
            <person name="Richter-Heitmann T."/>
            <person name="Klindworth A."/>
            <person name="Klockow C."/>
            <person name="Richter M."/>
            <person name="Achstetter T."/>
            <person name="Glockner F.O."/>
            <person name="Harder J."/>
        </authorList>
    </citation>
    <scope>NUCLEOTIDE SEQUENCE [LARGE SCALE GENOMIC DNA]</scope>
    <source>
        <strain evidence="5 6">SH398</strain>
    </source>
</reference>
<dbReference type="SUPFAM" id="SSF52540">
    <property type="entry name" value="P-loop containing nucleoside triphosphate hydrolases"/>
    <property type="match status" value="1"/>
</dbReference>
<accession>M5SBY7</accession>
<comment type="similarity">
    <text evidence="1">Belongs to the GSP E family.</text>
</comment>
<keyword evidence="3" id="KW-0067">ATP-binding</keyword>
<dbReference type="Pfam" id="PF00437">
    <property type="entry name" value="T2SSE"/>
    <property type="match status" value="1"/>
</dbReference>
<dbReference type="InterPro" id="IPR037257">
    <property type="entry name" value="T2SS_E_N_sf"/>
</dbReference>
<proteinExistence type="inferred from homology"/>
<dbReference type="PANTHER" id="PTHR30258">
    <property type="entry name" value="TYPE II SECRETION SYSTEM PROTEIN GSPE-RELATED"/>
    <property type="match status" value="1"/>
</dbReference>
<dbReference type="STRING" id="1263868.RESH_04229"/>
<evidence type="ECO:0000313" key="5">
    <source>
        <dbReference type="EMBL" id="EMI25182.1"/>
    </source>
</evidence>
<dbReference type="Gene3D" id="3.40.50.300">
    <property type="entry name" value="P-loop containing nucleotide triphosphate hydrolases"/>
    <property type="match status" value="1"/>
</dbReference>
<dbReference type="InterPro" id="IPR001482">
    <property type="entry name" value="T2SS/T4SS_dom"/>
</dbReference>
<dbReference type="RefSeq" id="WP_008669382.1">
    <property type="nucleotide sequence ID" value="NZ_ANOF01000135.1"/>
</dbReference>
<dbReference type="PANTHER" id="PTHR30258:SF2">
    <property type="entry name" value="COMG OPERON PROTEIN 1"/>
    <property type="match status" value="1"/>
</dbReference>
<evidence type="ECO:0000256" key="1">
    <source>
        <dbReference type="ARBA" id="ARBA00006611"/>
    </source>
</evidence>